<dbReference type="AlphaFoldDB" id="A0AAD9UM77"/>
<sequence>MDFKWFISFTVLTFNVFHCTIAFPLSNADKAFEFFDQLSKARKGLTESDAKELVGDLFICLNDICYFDWITNQEIIRLLDEDIFRHNNSSITELLAKYKKENEFYTEHIKKALSEIEKKIIADEWDFFALSEEERENELKRFRETDKETLINLVDELDECLYEFDSEESTMAFTGFLRRFMQELGSVDIYIKFILNSSVLELNIILKNPYLFEYLQSVIRDYLDCLDKQHLVLRNYHEEVIDYLQNPQVASAG</sequence>
<evidence type="ECO:0000313" key="4">
    <source>
        <dbReference type="Proteomes" id="UP001214638"/>
    </source>
</evidence>
<evidence type="ECO:0000313" key="2">
    <source>
        <dbReference type="EMBL" id="KAK2194723.1"/>
    </source>
</evidence>
<keyword evidence="4" id="KW-1185">Reference proteome</keyword>
<evidence type="ECO:0000313" key="3">
    <source>
        <dbReference type="EMBL" id="KAK2195063.1"/>
    </source>
</evidence>
<feature type="signal peptide" evidence="1">
    <location>
        <begin position="1"/>
        <end position="22"/>
    </location>
</feature>
<dbReference type="Proteomes" id="UP001214638">
    <property type="component" value="Unassembled WGS sequence"/>
</dbReference>
<gene>
    <name evidence="3" type="ORF">BdWA1_003363</name>
    <name evidence="2" type="ORF">BdWA1_003815</name>
</gene>
<organism evidence="2 4">
    <name type="scientific">Babesia duncani</name>
    <dbReference type="NCBI Taxonomy" id="323732"/>
    <lineage>
        <taxon>Eukaryota</taxon>
        <taxon>Sar</taxon>
        <taxon>Alveolata</taxon>
        <taxon>Apicomplexa</taxon>
        <taxon>Aconoidasida</taxon>
        <taxon>Piroplasmida</taxon>
        <taxon>Babesiidae</taxon>
        <taxon>Babesia</taxon>
    </lineage>
</organism>
<proteinExistence type="predicted"/>
<dbReference type="EMBL" id="JALLKP010000005">
    <property type="protein sequence ID" value="KAK2195063.1"/>
    <property type="molecule type" value="Genomic_DNA"/>
</dbReference>
<name>A0AAD9UM77_9APIC</name>
<dbReference type="GeneID" id="94337660"/>
<dbReference type="KEGG" id="bdw:94337660"/>
<dbReference type="RefSeq" id="XP_067801906.1">
    <property type="nucleotide sequence ID" value="XM_067948375.1"/>
</dbReference>
<keyword evidence="1" id="KW-0732">Signal</keyword>
<comment type="caution">
    <text evidence="2">The sequence shown here is derived from an EMBL/GenBank/DDBJ whole genome shotgun (WGS) entry which is preliminary data.</text>
</comment>
<evidence type="ECO:0000256" key="1">
    <source>
        <dbReference type="SAM" id="SignalP"/>
    </source>
</evidence>
<dbReference type="EMBL" id="JALLKP010000057">
    <property type="protein sequence ID" value="KAK2194723.1"/>
    <property type="molecule type" value="Genomic_DNA"/>
</dbReference>
<protein>
    <submittedName>
        <fullName evidence="2">Uncharacterized protein</fullName>
    </submittedName>
</protein>
<reference evidence="2" key="1">
    <citation type="journal article" date="2023" name="Nat. Microbiol.">
        <title>Babesia duncani multi-omics identifies virulence factors and drug targets.</title>
        <authorList>
            <person name="Singh P."/>
            <person name="Lonardi S."/>
            <person name="Liang Q."/>
            <person name="Vydyam P."/>
            <person name="Khabirova E."/>
            <person name="Fang T."/>
            <person name="Gihaz S."/>
            <person name="Thekkiniath J."/>
            <person name="Munshi M."/>
            <person name="Abel S."/>
            <person name="Ciampossin L."/>
            <person name="Batugedara G."/>
            <person name="Gupta M."/>
            <person name="Lu X.M."/>
            <person name="Lenz T."/>
            <person name="Chakravarty S."/>
            <person name="Cornillot E."/>
            <person name="Hu Y."/>
            <person name="Ma W."/>
            <person name="Gonzalez L.M."/>
            <person name="Sanchez S."/>
            <person name="Estrada K."/>
            <person name="Sanchez-Flores A."/>
            <person name="Montero E."/>
            <person name="Harb O.S."/>
            <person name="Le Roch K.G."/>
            <person name="Mamoun C.B."/>
        </authorList>
    </citation>
    <scope>NUCLEOTIDE SEQUENCE</scope>
    <source>
        <strain evidence="2">WA1</strain>
    </source>
</reference>
<accession>A0AAD9UM77</accession>
<feature type="chain" id="PRO_5042442610" evidence="1">
    <location>
        <begin position="23"/>
        <end position="253"/>
    </location>
</feature>